<protein>
    <submittedName>
        <fullName evidence="1">Uncharacterized protein</fullName>
    </submittedName>
</protein>
<dbReference type="AlphaFoldDB" id="A0A174TJQ3"/>
<evidence type="ECO:0000313" key="1">
    <source>
        <dbReference type="EMBL" id="CUO33304.1"/>
    </source>
</evidence>
<proteinExistence type="predicted"/>
<reference evidence="1 2" key="1">
    <citation type="submission" date="2015-09" db="EMBL/GenBank/DDBJ databases">
        <authorList>
            <consortium name="Pathogen Informatics"/>
        </authorList>
    </citation>
    <scope>NUCLEOTIDE SEQUENCE [LARGE SCALE GENOMIC DNA]</scope>
    <source>
        <strain evidence="1 2">2789STDY5834842</strain>
    </source>
</reference>
<sequence length="38" mass="4315">METSFIPLFAIIAVLIIAFLLASLPQETIKRDTECFMQ</sequence>
<dbReference type="Proteomes" id="UP000095333">
    <property type="component" value="Unassembled WGS sequence"/>
</dbReference>
<organism evidence="1 2">
    <name type="scientific">Phocaeicola vulgatus</name>
    <name type="common">Bacteroides vulgatus</name>
    <dbReference type="NCBI Taxonomy" id="821"/>
    <lineage>
        <taxon>Bacteria</taxon>
        <taxon>Pseudomonadati</taxon>
        <taxon>Bacteroidota</taxon>
        <taxon>Bacteroidia</taxon>
        <taxon>Bacteroidales</taxon>
        <taxon>Bacteroidaceae</taxon>
        <taxon>Phocaeicola</taxon>
    </lineage>
</organism>
<gene>
    <name evidence="1" type="ORF">ERS852457_01779</name>
</gene>
<accession>A0A174TJQ3</accession>
<dbReference type="EMBL" id="CYZI01000008">
    <property type="protein sequence ID" value="CUO33304.1"/>
    <property type="molecule type" value="Genomic_DNA"/>
</dbReference>
<evidence type="ECO:0000313" key="2">
    <source>
        <dbReference type="Proteomes" id="UP000095333"/>
    </source>
</evidence>
<name>A0A174TJQ3_PHOVU</name>